<dbReference type="EMBL" id="KM051421">
    <property type="protein sequence ID" value="AJA32707.1"/>
    <property type="molecule type" value="Genomic_RNA"/>
</dbReference>
<gene>
    <name evidence="1" type="primary">Z</name>
</gene>
<name>A0A0A7RDX5_9VIRU</name>
<proteinExistence type="predicted"/>
<accession>A0A0A7RDX5</accession>
<protein>
    <submittedName>
        <fullName evidence="1">Ring finger protein</fullName>
    </submittedName>
</protein>
<sequence length="51" mass="5494">MGTESQESNQPCRPLTGHLSSPTPVILVQHFAKAVGSRARVLWHAPITTSV</sequence>
<organism evidence="1">
    <name type="scientific">Wenzhou virus 2</name>
    <dbReference type="NCBI Taxonomy" id="1587503"/>
    <lineage>
        <taxon>Viruses</taxon>
        <taxon>Riboviria</taxon>
        <taxon>Orthornavirae</taxon>
        <taxon>Negarnaviricota</taxon>
        <taxon>Polyploviricotina</taxon>
        <taxon>Bunyaviricetes</taxon>
        <taxon>Hareavirales</taxon>
        <taxon>Arenaviridae</taxon>
        <taxon>Mammarenavirus</taxon>
        <taxon>Mammarenavirus wenzhouense</taxon>
    </lineage>
</organism>
<evidence type="ECO:0000313" key="1">
    <source>
        <dbReference type="EMBL" id="AJA32707.1"/>
    </source>
</evidence>
<reference evidence="1" key="1">
    <citation type="journal article" date="2014" name="Virology">
        <title>Isolation and characterization of a novel arenavirus harbored by Rodents and Shrews in Zhejiang province, China.</title>
        <authorList>
            <person name="Li K."/>
            <person name="Lin X.D."/>
            <person name="Wang W."/>
            <person name="Shi M."/>
            <person name="Guo W.P."/>
            <person name="Zhang X.H."/>
            <person name="Xing J.G."/>
            <person name="He J.R."/>
            <person name="Wang K."/>
            <person name="Li M.H."/>
            <person name="Cao J.H."/>
            <person name="Jiang M.L."/>
            <person name="Holmes E.C."/>
            <person name="Zhang Y.Z."/>
        </authorList>
    </citation>
    <scope>NUCLEOTIDE SEQUENCE</scope>
    <source>
        <strain evidence="1">WZ140510</strain>
    </source>
</reference>